<evidence type="ECO:0000313" key="4">
    <source>
        <dbReference type="EMBL" id="GIM47952.1"/>
    </source>
</evidence>
<organism evidence="4 5">
    <name type="scientific">Collibacillus ludicampi</name>
    <dbReference type="NCBI Taxonomy" id="2771369"/>
    <lineage>
        <taxon>Bacteria</taxon>
        <taxon>Bacillati</taxon>
        <taxon>Bacillota</taxon>
        <taxon>Bacilli</taxon>
        <taxon>Bacillales</taxon>
        <taxon>Alicyclobacillaceae</taxon>
        <taxon>Collibacillus</taxon>
    </lineage>
</organism>
<protein>
    <submittedName>
        <fullName evidence="4">NAD(P)H nitroreductase YodC</fullName>
    </submittedName>
</protein>
<dbReference type="RefSeq" id="WP_282200882.1">
    <property type="nucleotide sequence ID" value="NZ_BOQE01000001.1"/>
</dbReference>
<gene>
    <name evidence="4" type="primary">yodC</name>
    <name evidence="4" type="ORF">DNHGIG_35010</name>
</gene>
<dbReference type="InterPro" id="IPR029479">
    <property type="entry name" value="Nitroreductase"/>
</dbReference>
<evidence type="ECO:0000313" key="5">
    <source>
        <dbReference type="Proteomes" id="UP001057291"/>
    </source>
</evidence>
<dbReference type="Proteomes" id="UP001057291">
    <property type="component" value="Unassembled WGS sequence"/>
</dbReference>
<comment type="similarity">
    <text evidence="1">Belongs to the nitroreductase family.</text>
</comment>
<evidence type="ECO:0000256" key="2">
    <source>
        <dbReference type="ARBA" id="ARBA00023002"/>
    </source>
</evidence>
<dbReference type="SUPFAM" id="SSF55469">
    <property type="entry name" value="FMN-dependent nitroreductase-like"/>
    <property type="match status" value="1"/>
</dbReference>
<evidence type="ECO:0000259" key="3">
    <source>
        <dbReference type="Pfam" id="PF00881"/>
    </source>
</evidence>
<sequence>MQTTDTQMTVEESMRARHSVRKYQKDVTIPESELNEILELAATAPSSWNLQHWRFLVVTDQKSKERLLPIAYNQQQVVECSAVIVILGDVEADRSAEAVFRPALEAGKMSKEAYDTLLGNIKNAYQNNQFRRDEAILNAGFAAMQLMLAAKAKGYDTCPMGGFDRQKIVQELNIPERFIPVMMLTLGKAAAPAHPTKRFPLEQLVIKEKF</sequence>
<name>A0AAV4LKS8_9BACL</name>
<dbReference type="PANTHER" id="PTHR43673:SF3">
    <property type="entry name" value="NAD(P)H NITROREDUCTASE YODC-RELATED"/>
    <property type="match status" value="1"/>
</dbReference>
<dbReference type="AlphaFoldDB" id="A0AAV4LKS8"/>
<keyword evidence="5" id="KW-1185">Reference proteome</keyword>
<dbReference type="EMBL" id="BOQE01000001">
    <property type="protein sequence ID" value="GIM47952.1"/>
    <property type="molecule type" value="Genomic_DNA"/>
</dbReference>
<dbReference type="PANTHER" id="PTHR43673">
    <property type="entry name" value="NAD(P)H NITROREDUCTASE YDGI-RELATED"/>
    <property type="match status" value="1"/>
</dbReference>
<comment type="caution">
    <text evidence="4">The sequence shown here is derived from an EMBL/GenBank/DDBJ whole genome shotgun (WGS) entry which is preliminary data.</text>
</comment>
<evidence type="ECO:0000256" key="1">
    <source>
        <dbReference type="ARBA" id="ARBA00007118"/>
    </source>
</evidence>
<dbReference type="Pfam" id="PF00881">
    <property type="entry name" value="Nitroreductase"/>
    <property type="match status" value="1"/>
</dbReference>
<feature type="domain" description="Nitroreductase" evidence="3">
    <location>
        <begin position="15"/>
        <end position="188"/>
    </location>
</feature>
<keyword evidence="2" id="KW-0560">Oxidoreductase</keyword>
<dbReference type="InterPro" id="IPR000415">
    <property type="entry name" value="Nitroreductase-like"/>
</dbReference>
<dbReference type="GO" id="GO:0016491">
    <property type="term" value="F:oxidoreductase activity"/>
    <property type="evidence" value="ECO:0007669"/>
    <property type="project" value="UniProtKB-KW"/>
</dbReference>
<dbReference type="Gene3D" id="3.40.109.10">
    <property type="entry name" value="NADH Oxidase"/>
    <property type="match status" value="1"/>
</dbReference>
<reference evidence="4" key="1">
    <citation type="journal article" date="2023" name="Int. J. Syst. Evol. Microbiol.">
        <title>Collibacillus ludicampi gen. nov., sp. nov., a new soil bacterium of the family Alicyclobacillaceae.</title>
        <authorList>
            <person name="Jojima T."/>
            <person name="Ioku Y."/>
            <person name="Fukuta Y."/>
            <person name="Shirasaka N."/>
            <person name="Matsumura Y."/>
            <person name="Mori M."/>
        </authorList>
    </citation>
    <scope>NUCLEOTIDE SEQUENCE</scope>
    <source>
        <strain evidence="4">TP075</strain>
    </source>
</reference>
<accession>A0AAV4LKS8</accession>
<dbReference type="CDD" id="cd02137">
    <property type="entry name" value="MhqN-like"/>
    <property type="match status" value="1"/>
</dbReference>
<proteinExistence type="inferred from homology"/>